<dbReference type="InterPro" id="IPR050869">
    <property type="entry name" value="H3K4_H4K5_MeTrfase"/>
</dbReference>
<dbReference type="EMBL" id="CAJNDS010002305">
    <property type="protein sequence ID" value="CAE7422976.1"/>
    <property type="molecule type" value="Genomic_DNA"/>
</dbReference>
<organism evidence="2 3">
    <name type="scientific">Symbiodinium natans</name>
    <dbReference type="NCBI Taxonomy" id="878477"/>
    <lineage>
        <taxon>Eukaryota</taxon>
        <taxon>Sar</taxon>
        <taxon>Alveolata</taxon>
        <taxon>Dinophyceae</taxon>
        <taxon>Suessiales</taxon>
        <taxon>Symbiodiniaceae</taxon>
        <taxon>Symbiodinium</taxon>
    </lineage>
</organism>
<feature type="domain" description="SET" evidence="1">
    <location>
        <begin position="16"/>
        <end position="171"/>
    </location>
</feature>
<protein>
    <submittedName>
        <fullName evidence="2">Set6 protein</fullName>
    </submittedName>
</protein>
<dbReference type="Pfam" id="PF00856">
    <property type="entry name" value="SET"/>
    <property type="match status" value="1"/>
</dbReference>
<gene>
    <name evidence="2" type="primary">set6</name>
    <name evidence="2" type="ORF">SNAT2548_LOCUS23001</name>
</gene>
<dbReference type="InterPro" id="IPR001214">
    <property type="entry name" value="SET_dom"/>
</dbReference>
<dbReference type="CDD" id="cd20071">
    <property type="entry name" value="SET_SMYD"/>
    <property type="match status" value="1"/>
</dbReference>
<evidence type="ECO:0000313" key="3">
    <source>
        <dbReference type="Proteomes" id="UP000604046"/>
    </source>
</evidence>
<name>A0A812R5Q8_9DINO</name>
<keyword evidence="3" id="KW-1185">Reference proteome</keyword>
<accession>A0A812R5Q8</accession>
<sequence>MDAVSVERCADGEQRLVAMRHLAMDEVILEEVPLFEMPDEEILERKCSRYVAAWRYACQRIGQDGVERIFAHQFSEGAAAGTKAQEVHNALQLEVPVAQQPAASRFLMVLMSNSFRFTGPKGNRLTALFEIMSRVNHSCLPNARMVGDGHPAKLVTTKSVAPQEEIFLCYGGWNTGFVEQPLRQRQQHLLGNWGFVCQCGRCQQEPRDSKTP</sequence>
<dbReference type="OrthoDB" id="406065at2759"/>
<reference evidence="2" key="1">
    <citation type="submission" date="2021-02" db="EMBL/GenBank/DDBJ databases">
        <authorList>
            <person name="Dougan E. K."/>
            <person name="Rhodes N."/>
            <person name="Thang M."/>
            <person name="Chan C."/>
        </authorList>
    </citation>
    <scope>NUCLEOTIDE SEQUENCE</scope>
</reference>
<comment type="caution">
    <text evidence="2">The sequence shown here is derived from an EMBL/GenBank/DDBJ whole genome shotgun (WGS) entry which is preliminary data.</text>
</comment>
<dbReference type="InterPro" id="IPR046341">
    <property type="entry name" value="SET_dom_sf"/>
</dbReference>
<dbReference type="AlphaFoldDB" id="A0A812R5Q8"/>
<dbReference type="PANTHER" id="PTHR12197">
    <property type="entry name" value="HISTONE-LYSINE N-METHYLTRANSFERASE SMYD"/>
    <property type="match status" value="1"/>
</dbReference>
<evidence type="ECO:0000313" key="2">
    <source>
        <dbReference type="EMBL" id="CAE7422976.1"/>
    </source>
</evidence>
<dbReference type="Gene3D" id="2.170.270.10">
    <property type="entry name" value="SET domain"/>
    <property type="match status" value="1"/>
</dbReference>
<evidence type="ECO:0000259" key="1">
    <source>
        <dbReference type="Pfam" id="PF00856"/>
    </source>
</evidence>
<dbReference type="Proteomes" id="UP000604046">
    <property type="component" value="Unassembled WGS sequence"/>
</dbReference>
<proteinExistence type="predicted"/>
<dbReference type="SUPFAM" id="SSF82199">
    <property type="entry name" value="SET domain"/>
    <property type="match status" value="1"/>
</dbReference>